<accession>A0A0L0FH32</accession>
<comment type="similarity">
    <text evidence="1">Belongs to the NDRG family.</text>
</comment>
<gene>
    <name evidence="2" type="ORF">SARC_11410</name>
</gene>
<feature type="non-terminal residue" evidence="2">
    <location>
        <position position="1"/>
    </location>
</feature>
<dbReference type="InterPro" id="IPR029058">
    <property type="entry name" value="AB_hydrolase_fold"/>
</dbReference>
<dbReference type="PANTHER" id="PTHR11034">
    <property type="entry name" value="N-MYC DOWNSTREAM REGULATED"/>
    <property type="match status" value="1"/>
</dbReference>
<protein>
    <recommendedName>
        <fullName evidence="4">AB hydrolase-1 domain-containing protein</fullName>
    </recommendedName>
</protein>
<dbReference type="STRING" id="667725.A0A0L0FH32"/>
<proteinExistence type="inferred from homology"/>
<dbReference type="Gene3D" id="3.40.50.1820">
    <property type="entry name" value="alpha/beta hydrolase"/>
    <property type="match status" value="1"/>
</dbReference>
<reference evidence="2 3" key="1">
    <citation type="submission" date="2011-02" db="EMBL/GenBank/DDBJ databases">
        <title>The Genome Sequence of Sphaeroforma arctica JP610.</title>
        <authorList>
            <consortium name="The Broad Institute Genome Sequencing Platform"/>
            <person name="Russ C."/>
            <person name="Cuomo C."/>
            <person name="Young S.K."/>
            <person name="Zeng Q."/>
            <person name="Gargeya S."/>
            <person name="Alvarado L."/>
            <person name="Berlin A."/>
            <person name="Chapman S.B."/>
            <person name="Chen Z."/>
            <person name="Freedman E."/>
            <person name="Gellesch M."/>
            <person name="Goldberg J."/>
            <person name="Griggs A."/>
            <person name="Gujja S."/>
            <person name="Heilman E."/>
            <person name="Heiman D."/>
            <person name="Howarth C."/>
            <person name="Mehta T."/>
            <person name="Neiman D."/>
            <person name="Pearson M."/>
            <person name="Roberts A."/>
            <person name="Saif S."/>
            <person name="Shea T."/>
            <person name="Shenoy N."/>
            <person name="Sisk P."/>
            <person name="Stolte C."/>
            <person name="Sykes S."/>
            <person name="White J."/>
            <person name="Yandava C."/>
            <person name="Burger G."/>
            <person name="Gray M.W."/>
            <person name="Holland P.W.H."/>
            <person name="King N."/>
            <person name="Lang F.B.F."/>
            <person name="Roger A.J."/>
            <person name="Ruiz-Trillo I."/>
            <person name="Haas B."/>
            <person name="Nusbaum C."/>
            <person name="Birren B."/>
        </authorList>
    </citation>
    <scope>NUCLEOTIDE SEQUENCE [LARGE SCALE GENOMIC DNA]</scope>
    <source>
        <strain evidence="2 3">JP610</strain>
    </source>
</reference>
<keyword evidence="3" id="KW-1185">Reference proteome</keyword>
<evidence type="ECO:0008006" key="4">
    <source>
        <dbReference type="Google" id="ProtNLM"/>
    </source>
</evidence>
<dbReference type="Proteomes" id="UP000054560">
    <property type="component" value="Unassembled WGS sequence"/>
</dbReference>
<sequence length="296" mass="32791">SHRLSYGGGSFQVYVQGSTANPAIVTFHDAGLEHKSCFGGLFNYELTQKMMEDFCVYHIDAPGCETGAGDLLGTTYPSVEELAGVVHKAVEHFSLPRFVAMGSGIGCNVFLQYTQDYIKTKVMGMILFSPVITTCGWYEWSYYKTSLLQARTSGYHMTSHLRDLFLYRYFGDRTVASNMDLVQIFEDYLSTETNVRNAIGLTESYLRRPDQTKIAASTSCRTLIVTGSDSPVLNDVVYSKGKFPSDNSSWQEVSACGSLVHEEVPQQIASSLRLFLMGLSYPIGTLSKLSQLGVKQ</sequence>
<dbReference type="InterPro" id="IPR004142">
    <property type="entry name" value="NDRG"/>
</dbReference>
<evidence type="ECO:0000313" key="2">
    <source>
        <dbReference type="EMBL" id="KNC76074.1"/>
    </source>
</evidence>
<name>A0A0L0FH32_9EUKA</name>
<organism evidence="2 3">
    <name type="scientific">Sphaeroforma arctica JP610</name>
    <dbReference type="NCBI Taxonomy" id="667725"/>
    <lineage>
        <taxon>Eukaryota</taxon>
        <taxon>Ichthyosporea</taxon>
        <taxon>Ichthyophonida</taxon>
        <taxon>Sphaeroforma</taxon>
    </lineage>
</organism>
<evidence type="ECO:0000256" key="1">
    <source>
        <dbReference type="ARBA" id="ARBA00005598"/>
    </source>
</evidence>
<evidence type="ECO:0000313" key="3">
    <source>
        <dbReference type="Proteomes" id="UP000054560"/>
    </source>
</evidence>
<dbReference type="eggNOG" id="KOG2931">
    <property type="taxonomic scope" value="Eukaryota"/>
</dbReference>
<dbReference type="OrthoDB" id="741027at2759"/>
<dbReference type="SUPFAM" id="SSF53474">
    <property type="entry name" value="alpha/beta-Hydrolases"/>
    <property type="match status" value="1"/>
</dbReference>
<dbReference type="GeneID" id="25911914"/>
<dbReference type="AlphaFoldDB" id="A0A0L0FH32"/>
<dbReference type="RefSeq" id="XP_014149976.1">
    <property type="nucleotide sequence ID" value="XM_014294501.1"/>
</dbReference>
<dbReference type="Pfam" id="PF03096">
    <property type="entry name" value="Ndr"/>
    <property type="match status" value="1"/>
</dbReference>
<dbReference type="EMBL" id="KQ243270">
    <property type="protein sequence ID" value="KNC76074.1"/>
    <property type="molecule type" value="Genomic_DNA"/>
</dbReference>